<accession>A0A0E9V6H7</accession>
<dbReference type="AlphaFoldDB" id="A0A0E9V6H7"/>
<organism evidence="1">
    <name type="scientific">Anguilla anguilla</name>
    <name type="common">European freshwater eel</name>
    <name type="synonym">Muraena anguilla</name>
    <dbReference type="NCBI Taxonomy" id="7936"/>
    <lineage>
        <taxon>Eukaryota</taxon>
        <taxon>Metazoa</taxon>
        <taxon>Chordata</taxon>
        <taxon>Craniata</taxon>
        <taxon>Vertebrata</taxon>
        <taxon>Euteleostomi</taxon>
        <taxon>Actinopterygii</taxon>
        <taxon>Neopterygii</taxon>
        <taxon>Teleostei</taxon>
        <taxon>Anguilliformes</taxon>
        <taxon>Anguillidae</taxon>
        <taxon>Anguilla</taxon>
    </lineage>
</organism>
<reference evidence="1" key="1">
    <citation type="submission" date="2014-11" db="EMBL/GenBank/DDBJ databases">
        <authorList>
            <person name="Amaro Gonzalez C."/>
        </authorList>
    </citation>
    <scope>NUCLEOTIDE SEQUENCE</scope>
</reference>
<protein>
    <submittedName>
        <fullName evidence="1">Uncharacterized protein</fullName>
    </submittedName>
</protein>
<name>A0A0E9V6H7_ANGAN</name>
<dbReference type="EMBL" id="GBXM01034976">
    <property type="protein sequence ID" value="JAH73601.1"/>
    <property type="molecule type" value="Transcribed_RNA"/>
</dbReference>
<reference evidence="1" key="2">
    <citation type="journal article" date="2015" name="Fish Shellfish Immunol.">
        <title>Early steps in the European eel (Anguilla anguilla)-Vibrio vulnificus interaction in the gills: Role of the RtxA13 toxin.</title>
        <authorList>
            <person name="Callol A."/>
            <person name="Pajuelo D."/>
            <person name="Ebbesson L."/>
            <person name="Teles M."/>
            <person name="MacKenzie S."/>
            <person name="Amaro C."/>
        </authorList>
    </citation>
    <scope>NUCLEOTIDE SEQUENCE</scope>
</reference>
<sequence>MKLTKTTHTCLSILPSTCIFYCACSHILLSSSKGITIQKGKRPDA</sequence>
<proteinExistence type="predicted"/>
<evidence type="ECO:0000313" key="1">
    <source>
        <dbReference type="EMBL" id="JAH73601.1"/>
    </source>
</evidence>